<accession>A0ABX5QF22</accession>
<dbReference type="Proteomes" id="UP000285768">
    <property type="component" value="Chromosome"/>
</dbReference>
<evidence type="ECO:0000313" key="4">
    <source>
        <dbReference type="Proteomes" id="UP000285768"/>
    </source>
</evidence>
<evidence type="ECO:0000313" key="3">
    <source>
        <dbReference type="EMBL" id="QAB17580.1"/>
    </source>
</evidence>
<proteinExistence type="predicted"/>
<keyword evidence="4" id="KW-1185">Reference proteome</keyword>
<feature type="compositionally biased region" description="Low complexity" evidence="1">
    <location>
        <begin position="618"/>
        <end position="631"/>
    </location>
</feature>
<protein>
    <recommendedName>
        <fullName evidence="5">DUF11 domain-containing protein</fullName>
    </recommendedName>
</protein>
<gene>
    <name evidence="3" type="ORF">Leucomu_06265</name>
</gene>
<dbReference type="RefSeq" id="WP_128386691.1">
    <property type="nucleotide sequence ID" value="NZ_CP035037.1"/>
</dbReference>
<sequence>MTGAAISKKTVESSAGSVLYDYKLRHFRWHAGIGDYTLELELAPSVAAGDRIRIDFENVYAARPPFLEIDGTRVARSVGGATAYGADDRASTWVDYEFLPAVDGLVDRSVSISAFYEFYGLGAPPVLGENLAGRVSTCIPVQNGELGVVLEELAPMGVTSAYAATPGAALMWQLAHRADEPAASEGGRRIEVVLSNPHEYRLDPQTLRAAAYAVSEDRTRPIVGTEQHFDSHNGMTVEELPNGDVRVGFVAPKIRQQQRFVVHVTGGSAMTGQSLDPANRQIAGAFRVGDGAPVLVTSDTGYGSVSGGARTVGPPLFEKTLDGDRGYLLRISNPSSGASGYVVRAGTAIDRFFVNGQEAAEQLTIVEPSSGTVEGSTWAYPSLQPGESITASVPFDYAAWLEAGLPRIASSVNAFGLPGMGECVAGAVLLAEGTECSQVELDAPLGPPPALQIDKSQVGEAVFADDGASATVRYRIAVRNAGGIDAWAESLVVRDIFPADAIGIEVVDPPVVIEAGLPETGEAAVPAGAPAGVFDPATGLWDGFSLNGGAVAAVEFTAELPLAAGPDGHGEHVNRATVEANVLPPRTDADPCEANETLETDRDRCDEVTTVLEKPRIAPAASPEPGAAEPRPTAPNPVSEGPVPAKRSSMLAVTGGEQGLLLLSAAGGLLLVGGTAIAGAAVVRDRRRRARGKGSGLG</sequence>
<feature type="transmembrane region" description="Helical" evidence="2">
    <location>
        <begin position="660"/>
        <end position="683"/>
    </location>
</feature>
<evidence type="ECO:0000256" key="1">
    <source>
        <dbReference type="SAM" id="MobiDB-lite"/>
    </source>
</evidence>
<reference evidence="3 4" key="1">
    <citation type="submission" date="2019-01" db="EMBL/GenBank/DDBJ databases">
        <title>Leucobacter muris sp. nov. isolated from the nose of a laboratory mouse.</title>
        <authorList>
            <person name="Benga L."/>
            <person name="Sproeer C."/>
            <person name="Schumann P."/>
            <person name="Verbarg S."/>
            <person name="Bunk B."/>
            <person name="Engelhardt E."/>
            <person name="Benten P.M."/>
            <person name="Sager M."/>
        </authorList>
    </citation>
    <scope>NUCLEOTIDE SEQUENCE [LARGE SCALE GENOMIC DNA]</scope>
    <source>
        <strain evidence="3 4">DSM 101948</strain>
    </source>
</reference>
<organism evidence="3 4">
    <name type="scientific">Leucobacter muris</name>
    <dbReference type="NCBI Taxonomy" id="1935379"/>
    <lineage>
        <taxon>Bacteria</taxon>
        <taxon>Bacillati</taxon>
        <taxon>Actinomycetota</taxon>
        <taxon>Actinomycetes</taxon>
        <taxon>Micrococcales</taxon>
        <taxon>Microbacteriaceae</taxon>
        <taxon>Leucobacter</taxon>
    </lineage>
</organism>
<feature type="region of interest" description="Disordered" evidence="1">
    <location>
        <begin position="614"/>
        <end position="645"/>
    </location>
</feature>
<evidence type="ECO:0008006" key="5">
    <source>
        <dbReference type="Google" id="ProtNLM"/>
    </source>
</evidence>
<keyword evidence="2" id="KW-1133">Transmembrane helix</keyword>
<evidence type="ECO:0000256" key="2">
    <source>
        <dbReference type="SAM" id="Phobius"/>
    </source>
</evidence>
<keyword evidence="2" id="KW-0472">Membrane</keyword>
<keyword evidence="2" id="KW-0812">Transmembrane</keyword>
<name>A0ABX5QF22_9MICO</name>
<dbReference type="EMBL" id="CP035037">
    <property type="protein sequence ID" value="QAB17580.1"/>
    <property type="molecule type" value="Genomic_DNA"/>
</dbReference>